<dbReference type="SUPFAM" id="SSF89796">
    <property type="entry name" value="CoA-transferase family III (CaiB/BaiF)"/>
    <property type="match status" value="1"/>
</dbReference>
<reference evidence="2 3" key="1">
    <citation type="submission" date="2020-05" db="EMBL/GenBank/DDBJ databases">
        <title>FDA dAtabase for Regulatory Grade micrObial Sequences (FDA-ARGOS): Supporting development and validation of Infectious Disease Dx tests.</title>
        <authorList>
            <person name="Sproer C."/>
            <person name="Gronow S."/>
            <person name="Severitt S."/>
            <person name="Schroder I."/>
            <person name="Tallon L."/>
            <person name="Sadzewicz L."/>
            <person name="Zhao X."/>
            <person name="Vavikolanu K."/>
            <person name="Mehta A."/>
            <person name="Aluvathingal J."/>
            <person name="Nadendla S."/>
            <person name="Myers T."/>
            <person name="Yan Y."/>
            <person name="Sichtig H."/>
        </authorList>
    </citation>
    <scope>NUCLEOTIDE SEQUENCE [LARGE SCALE GENOMIC DNA]</scope>
    <source>
        <strain evidence="2 3">FDAARGOS_787</strain>
    </source>
</reference>
<dbReference type="InterPro" id="IPR023606">
    <property type="entry name" value="CoA-Trfase_III_dom_1_sf"/>
</dbReference>
<protein>
    <submittedName>
        <fullName evidence="2">CoA transferase</fullName>
    </submittedName>
</protein>
<gene>
    <name evidence="2" type="ORF">FOC81_00375</name>
</gene>
<dbReference type="GO" id="GO:0008410">
    <property type="term" value="F:CoA-transferase activity"/>
    <property type="evidence" value="ECO:0007669"/>
    <property type="project" value="TreeGrafter"/>
</dbReference>
<dbReference type="RefSeq" id="WP_174715514.1">
    <property type="nucleotide sequence ID" value="NZ_CP054569.1"/>
</dbReference>
<organism evidence="2 3">
    <name type="scientific">Achromobacter denitrificans</name>
    <name type="common">Alcaligenes denitrificans</name>
    <dbReference type="NCBI Taxonomy" id="32002"/>
    <lineage>
        <taxon>Bacteria</taxon>
        <taxon>Pseudomonadati</taxon>
        <taxon>Pseudomonadota</taxon>
        <taxon>Betaproteobacteria</taxon>
        <taxon>Burkholderiales</taxon>
        <taxon>Alcaligenaceae</taxon>
        <taxon>Achromobacter</taxon>
    </lineage>
</organism>
<evidence type="ECO:0000313" key="2">
    <source>
        <dbReference type="EMBL" id="QKQ45249.1"/>
    </source>
</evidence>
<dbReference type="Proteomes" id="UP000509782">
    <property type="component" value="Chromosome"/>
</dbReference>
<proteinExistence type="predicted"/>
<sequence length="381" mass="40893">MQQHSLGSLAGLKVVDAARVLAGPYAGQILGDHGADVVKVESPEGDECRGFGPPFVNGSSAYFNAVNRNKRSVLLDLGQEGDRERFFAMLETADVLIENFKLSTLRAWGIPDAKWFVDNFPRLIHCRITGFGDEGPYGRLPGYDAAVQAMAGLLSINGDLGAEPVRLGVPVVDLTTGMNAAMAVLLALQARHRTGRGQMADVSLYDSAVSVAHPFLTNYLHSGKVPRPSGNRHANIVPYNVYKTRTVALFIAVANDRLFAKLCAHLDRSDLPADARFATNRARVENREQLEEALRKTFESTDGELLGPALLADGVPAAPILDIEAVANSDHAKFRGMVVRSPEYTGPGIPIKLTDTPGSIRLAPPALGSTVLAANDTVFMP</sequence>
<evidence type="ECO:0000313" key="3">
    <source>
        <dbReference type="Proteomes" id="UP000509782"/>
    </source>
</evidence>
<dbReference type="Pfam" id="PF02515">
    <property type="entry name" value="CoA_transf_3"/>
    <property type="match status" value="1"/>
</dbReference>
<name>A0A6N0JDS7_ACHDE</name>
<dbReference type="EMBL" id="CP054569">
    <property type="protein sequence ID" value="QKQ45249.1"/>
    <property type="molecule type" value="Genomic_DNA"/>
</dbReference>
<dbReference type="InterPro" id="IPR003673">
    <property type="entry name" value="CoA-Trfase_fam_III"/>
</dbReference>
<dbReference type="PANTHER" id="PTHR48207">
    <property type="entry name" value="SUCCINATE--HYDROXYMETHYLGLUTARATE COA-TRANSFERASE"/>
    <property type="match status" value="1"/>
</dbReference>
<dbReference type="InterPro" id="IPR050483">
    <property type="entry name" value="CoA-transferase_III_domain"/>
</dbReference>
<dbReference type="AlphaFoldDB" id="A0A6N0JDS7"/>
<evidence type="ECO:0000256" key="1">
    <source>
        <dbReference type="ARBA" id="ARBA00022679"/>
    </source>
</evidence>
<dbReference type="Gene3D" id="3.30.1540.10">
    <property type="entry name" value="formyl-coa transferase, domain 3"/>
    <property type="match status" value="1"/>
</dbReference>
<dbReference type="Gene3D" id="3.40.50.10540">
    <property type="entry name" value="Crotonobetainyl-coa:carnitine coa-transferase, domain 1"/>
    <property type="match status" value="1"/>
</dbReference>
<dbReference type="PANTHER" id="PTHR48207:SF3">
    <property type="entry name" value="SUCCINATE--HYDROXYMETHYLGLUTARATE COA-TRANSFERASE"/>
    <property type="match status" value="1"/>
</dbReference>
<dbReference type="InterPro" id="IPR044855">
    <property type="entry name" value="CoA-Trfase_III_dom3_sf"/>
</dbReference>
<keyword evidence="1 2" id="KW-0808">Transferase</keyword>
<accession>A0A6N0JDS7</accession>